<keyword evidence="3 7" id="KW-1133">Transmembrane helix</keyword>
<dbReference type="OrthoDB" id="4329349at2759"/>
<keyword evidence="4 7" id="KW-0472">Membrane</keyword>
<comment type="subcellular location">
    <subcellularLocation>
        <location evidence="1">Membrane</location>
        <topology evidence="1">Multi-pass membrane protein</topology>
    </subcellularLocation>
</comment>
<feature type="transmembrane region" description="Helical" evidence="7">
    <location>
        <begin position="19"/>
        <end position="36"/>
    </location>
</feature>
<dbReference type="AlphaFoldDB" id="A0A5N5D8T0"/>
<feature type="region of interest" description="Disordered" evidence="6">
    <location>
        <begin position="373"/>
        <end position="432"/>
    </location>
</feature>
<evidence type="ECO:0000256" key="3">
    <source>
        <dbReference type="ARBA" id="ARBA00022989"/>
    </source>
</evidence>
<keyword evidence="10" id="KW-1185">Reference proteome</keyword>
<feature type="transmembrane region" description="Helical" evidence="7">
    <location>
        <begin position="139"/>
        <end position="163"/>
    </location>
</feature>
<evidence type="ECO:0000256" key="2">
    <source>
        <dbReference type="ARBA" id="ARBA00022692"/>
    </source>
</evidence>
<feature type="transmembrane region" description="Helical" evidence="7">
    <location>
        <begin position="219"/>
        <end position="239"/>
    </location>
</feature>
<evidence type="ECO:0000259" key="8">
    <source>
        <dbReference type="Pfam" id="PF20684"/>
    </source>
</evidence>
<organism evidence="9 10">
    <name type="scientific">Lasiodiplodia theobromae</name>
    <dbReference type="NCBI Taxonomy" id="45133"/>
    <lineage>
        <taxon>Eukaryota</taxon>
        <taxon>Fungi</taxon>
        <taxon>Dikarya</taxon>
        <taxon>Ascomycota</taxon>
        <taxon>Pezizomycotina</taxon>
        <taxon>Dothideomycetes</taxon>
        <taxon>Dothideomycetes incertae sedis</taxon>
        <taxon>Botryosphaeriales</taxon>
        <taxon>Botryosphaeriaceae</taxon>
        <taxon>Lasiodiplodia</taxon>
    </lineage>
</organism>
<feature type="region of interest" description="Disordered" evidence="6">
    <location>
        <begin position="448"/>
        <end position="481"/>
    </location>
</feature>
<feature type="compositionally biased region" description="Gly residues" evidence="6">
    <location>
        <begin position="314"/>
        <end position="333"/>
    </location>
</feature>
<dbReference type="GO" id="GO:0016020">
    <property type="term" value="C:membrane"/>
    <property type="evidence" value="ECO:0007669"/>
    <property type="project" value="UniProtKB-SubCell"/>
</dbReference>
<dbReference type="PANTHER" id="PTHR33048">
    <property type="entry name" value="PTH11-LIKE INTEGRAL MEMBRANE PROTEIN (AFU_ORTHOLOGUE AFUA_5G11245)"/>
    <property type="match status" value="1"/>
</dbReference>
<evidence type="ECO:0000313" key="9">
    <source>
        <dbReference type="EMBL" id="KAB2574168.1"/>
    </source>
</evidence>
<dbReference type="InterPro" id="IPR049326">
    <property type="entry name" value="Rhodopsin_dom_fungi"/>
</dbReference>
<feature type="compositionally biased region" description="Low complexity" evidence="6">
    <location>
        <begin position="387"/>
        <end position="400"/>
    </location>
</feature>
<evidence type="ECO:0000256" key="4">
    <source>
        <dbReference type="ARBA" id="ARBA00023136"/>
    </source>
</evidence>
<dbReference type="Proteomes" id="UP000325902">
    <property type="component" value="Unassembled WGS sequence"/>
</dbReference>
<comment type="similarity">
    <text evidence="5">Belongs to the SAT4 family.</text>
</comment>
<accession>A0A5N5D8T0</accession>
<evidence type="ECO:0000313" key="10">
    <source>
        <dbReference type="Proteomes" id="UP000325902"/>
    </source>
</evidence>
<evidence type="ECO:0000256" key="1">
    <source>
        <dbReference type="ARBA" id="ARBA00004141"/>
    </source>
</evidence>
<evidence type="ECO:0000256" key="5">
    <source>
        <dbReference type="ARBA" id="ARBA00038359"/>
    </source>
</evidence>
<evidence type="ECO:0000256" key="6">
    <source>
        <dbReference type="SAM" id="MobiDB-lite"/>
    </source>
</evidence>
<dbReference type="EMBL" id="VCHE01000047">
    <property type="protein sequence ID" value="KAB2574168.1"/>
    <property type="molecule type" value="Genomic_DNA"/>
</dbReference>
<name>A0A5N5D8T0_9PEZI</name>
<gene>
    <name evidence="9" type="ORF">DBV05_g7142</name>
</gene>
<dbReference type="PANTHER" id="PTHR33048:SF47">
    <property type="entry name" value="INTEGRAL MEMBRANE PROTEIN-RELATED"/>
    <property type="match status" value="1"/>
</dbReference>
<keyword evidence="2 7" id="KW-0812">Transmembrane</keyword>
<protein>
    <recommendedName>
        <fullName evidence="8">Rhodopsin domain-containing protein</fullName>
    </recommendedName>
</protein>
<comment type="caution">
    <text evidence="9">The sequence shown here is derived from an EMBL/GenBank/DDBJ whole genome shotgun (WGS) entry which is preliminary data.</text>
</comment>
<feature type="region of interest" description="Disordered" evidence="6">
    <location>
        <begin position="289"/>
        <end position="335"/>
    </location>
</feature>
<reference evidence="9 10" key="1">
    <citation type="journal article" date="2019" name="Sci. Rep.">
        <title>A multi-omics analysis of the grapevine pathogen Lasiodiplodia theobromae reveals that temperature affects the expression of virulence- and pathogenicity-related genes.</title>
        <authorList>
            <person name="Felix C."/>
            <person name="Meneses R."/>
            <person name="Goncalves M.F.M."/>
            <person name="Tilleman L."/>
            <person name="Duarte A.S."/>
            <person name="Jorrin-Novo J.V."/>
            <person name="Van de Peer Y."/>
            <person name="Deforce D."/>
            <person name="Van Nieuwerburgh F."/>
            <person name="Esteves A.C."/>
            <person name="Alves A."/>
        </authorList>
    </citation>
    <scope>NUCLEOTIDE SEQUENCE [LARGE SCALE GENOMIC DNA]</scope>
    <source>
        <strain evidence="9 10">LA-SOL3</strain>
    </source>
</reference>
<proteinExistence type="inferred from homology"/>
<dbReference type="Pfam" id="PF20684">
    <property type="entry name" value="Fung_rhodopsin"/>
    <property type="match status" value="1"/>
</dbReference>
<feature type="transmembrane region" description="Helical" evidence="7">
    <location>
        <begin position="183"/>
        <end position="207"/>
    </location>
</feature>
<dbReference type="InterPro" id="IPR052337">
    <property type="entry name" value="SAT4-like"/>
</dbReference>
<feature type="transmembrane region" description="Helical" evidence="7">
    <location>
        <begin position="48"/>
        <end position="71"/>
    </location>
</feature>
<feature type="transmembrane region" description="Helical" evidence="7">
    <location>
        <begin position="106"/>
        <end position="127"/>
    </location>
</feature>
<evidence type="ECO:0000256" key="7">
    <source>
        <dbReference type="SAM" id="Phobius"/>
    </source>
</evidence>
<sequence>MTEGYTIHLEKDASFLREIWAWFIVGLITITLRYVVRIRTVGLRGLVGDDYITILTLGFYTMDAVLVDIVYHTGANAGLTQAIVDELTEAQIKQLEYGSACQTAAWYSYTALIWAMKFTMLFFYKRLTFGTLQNRMIKYLFWLCGASYLAVLSTITFGCFPFQDNYRISPVLPPAKCTFKTQNLLVTVTLNVITDAAILIIPIPMLWRLKVATARKLAIAALLSSGIFVIGAAITRAALTLGEAPSALNINRWGVRETIVGIVTVQLPVLRPLFGRAFWRPGSYMGSAGGATGGENTTDARTGHGGSKMHHSRIGGGGAGGGMKKGYGNGGDDGAIELHSNASDVDVERASTCSKDPASSITMVELLESDRYKREGGGKRGSGGGQQQVVGLQLQQSQQQREYRVSRGASVSSADGSEEGFANRGHGRQTSLSQNRVFVETTYEIRTEERRAGHVSPGGDGAAAGDSGFDTTVTALRGWRR</sequence>
<feature type="domain" description="Rhodopsin" evidence="8">
    <location>
        <begin position="33"/>
        <end position="275"/>
    </location>
</feature>